<proteinExistence type="predicted"/>
<gene>
    <name evidence="3" type="ORF">Sango_2987200</name>
</gene>
<feature type="domain" description="Reverse transcriptase" evidence="2">
    <location>
        <begin position="435"/>
        <end position="547"/>
    </location>
</feature>
<organism evidence="3 4">
    <name type="scientific">Sesamum angolense</name>
    <dbReference type="NCBI Taxonomy" id="2727404"/>
    <lineage>
        <taxon>Eukaryota</taxon>
        <taxon>Viridiplantae</taxon>
        <taxon>Streptophyta</taxon>
        <taxon>Embryophyta</taxon>
        <taxon>Tracheophyta</taxon>
        <taxon>Spermatophyta</taxon>
        <taxon>Magnoliopsida</taxon>
        <taxon>eudicotyledons</taxon>
        <taxon>Gunneridae</taxon>
        <taxon>Pentapetalae</taxon>
        <taxon>asterids</taxon>
        <taxon>lamiids</taxon>
        <taxon>Lamiales</taxon>
        <taxon>Pedaliaceae</taxon>
        <taxon>Sesamum</taxon>
    </lineage>
</organism>
<reference evidence="3" key="1">
    <citation type="submission" date="2020-06" db="EMBL/GenBank/DDBJ databases">
        <authorList>
            <person name="Li T."/>
            <person name="Hu X."/>
            <person name="Zhang T."/>
            <person name="Song X."/>
            <person name="Zhang H."/>
            <person name="Dai N."/>
            <person name="Sheng W."/>
            <person name="Hou X."/>
            <person name="Wei L."/>
        </authorList>
    </citation>
    <scope>NUCLEOTIDE SEQUENCE</scope>
    <source>
        <strain evidence="3">K16</strain>
        <tissue evidence="3">Leaf</tissue>
    </source>
</reference>
<dbReference type="PROSITE" id="PS50878">
    <property type="entry name" value="RT_POL"/>
    <property type="match status" value="1"/>
</dbReference>
<evidence type="ECO:0000259" key="2">
    <source>
        <dbReference type="PROSITE" id="PS50878"/>
    </source>
</evidence>
<evidence type="ECO:0000313" key="3">
    <source>
        <dbReference type="EMBL" id="KAK4381237.1"/>
    </source>
</evidence>
<accession>A0AAE1T460</accession>
<keyword evidence="4" id="KW-1185">Reference proteome</keyword>
<reference evidence="3" key="2">
    <citation type="journal article" date="2024" name="Plant">
        <title>Genomic evolution and insights into agronomic trait innovations of Sesamum species.</title>
        <authorList>
            <person name="Miao H."/>
            <person name="Wang L."/>
            <person name="Qu L."/>
            <person name="Liu H."/>
            <person name="Sun Y."/>
            <person name="Le M."/>
            <person name="Wang Q."/>
            <person name="Wei S."/>
            <person name="Zheng Y."/>
            <person name="Lin W."/>
            <person name="Duan Y."/>
            <person name="Cao H."/>
            <person name="Xiong S."/>
            <person name="Wang X."/>
            <person name="Wei L."/>
            <person name="Li C."/>
            <person name="Ma Q."/>
            <person name="Ju M."/>
            <person name="Zhao R."/>
            <person name="Li G."/>
            <person name="Mu C."/>
            <person name="Tian Q."/>
            <person name="Mei H."/>
            <person name="Zhang T."/>
            <person name="Gao T."/>
            <person name="Zhang H."/>
        </authorList>
    </citation>
    <scope>NUCLEOTIDE SEQUENCE</scope>
    <source>
        <strain evidence="3">K16</strain>
    </source>
</reference>
<protein>
    <recommendedName>
        <fullName evidence="2">Reverse transcriptase domain-containing protein</fullName>
    </recommendedName>
</protein>
<name>A0AAE1T460_9LAMI</name>
<dbReference type="AlphaFoldDB" id="A0AAE1T460"/>
<sequence length="547" mass="61999">MFLNHLKELYAYDQQREKASEILPFEPWLRASNHVRFSNNLSGSYRDLFNSKVRPTFSSPSLSPESTHKSNQIKGVRIFGDFSYPSRGKSAETEQDESSVAESDSNFKFGMLGDISENLIPTCFGLVNSSPEPTIPKTHSPTPNNSHPPPILPNVASCMHANVSTNNPTSSTLIHLPTESDKTHIHSPNKDKLYTISKTNECMHANFENPPHLTDTIPNNVVVPLDCHEHTPSDINLSSLIDTPLISFTQFNLGPIINSYTKRRLSRNSRGRRKSTSKPLLPSSGKRKLSASFSLINPNTISSPSKIKPYLNHHLMDEASQRRKPNQIERLKDENGVWQEDNESVRDIIQRYFHKNFTSVNSSETELDEVIKTMPARVTDEMNQRLIEEYSTDEVKLALSQMFPFKSPGPDGMPPFFHQRFWSIIGHATSNCILNMLNNHDINPTLNFTHIVLIPKCRDPEFVSQFRPISLSNVVFKLASKVIANRLKLFLNTIISPSQSAFIPRRLIMNNVLVAFEINHFLNSRRGGREGHVSIKLDMSKAYDRIE</sequence>
<dbReference type="EMBL" id="JACGWL010000922">
    <property type="protein sequence ID" value="KAK4381237.1"/>
    <property type="molecule type" value="Genomic_DNA"/>
</dbReference>
<evidence type="ECO:0000313" key="4">
    <source>
        <dbReference type="Proteomes" id="UP001289374"/>
    </source>
</evidence>
<feature type="compositionally biased region" description="Basic residues" evidence="1">
    <location>
        <begin position="264"/>
        <end position="276"/>
    </location>
</feature>
<feature type="region of interest" description="Disordered" evidence="1">
    <location>
        <begin position="264"/>
        <end position="286"/>
    </location>
</feature>
<evidence type="ECO:0000256" key="1">
    <source>
        <dbReference type="SAM" id="MobiDB-lite"/>
    </source>
</evidence>
<dbReference type="PANTHER" id="PTHR31635:SF196">
    <property type="entry name" value="REVERSE TRANSCRIPTASE DOMAIN-CONTAINING PROTEIN-RELATED"/>
    <property type="match status" value="1"/>
</dbReference>
<dbReference type="Proteomes" id="UP001289374">
    <property type="component" value="Unassembled WGS sequence"/>
</dbReference>
<dbReference type="InterPro" id="IPR000477">
    <property type="entry name" value="RT_dom"/>
</dbReference>
<dbReference type="PANTHER" id="PTHR31635">
    <property type="entry name" value="REVERSE TRANSCRIPTASE DOMAIN-CONTAINING PROTEIN-RELATED"/>
    <property type="match status" value="1"/>
</dbReference>
<dbReference type="Pfam" id="PF00078">
    <property type="entry name" value="RVT_1"/>
    <property type="match status" value="1"/>
</dbReference>
<comment type="caution">
    <text evidence="3">The sequence shown here is derived from an EMBL/GenBank/DDBJ whole genome shotgun (WGS) entry which is preliminary data.</text>
</comment>